<keyword evidence="6 14" id="KW-0547">Nucleotide-binding</keyword>
<evidence type="ECO:0000259" key="19">
    <source>
        <dbReference type="PROSITE" id="PS50026"/>
    </source>
</evidence>
<protein>
    <submittedName>
        <fullName evidence="20">Uncharacterized protein</fullName>
    </submittedName>
</protein>
<organism evidence="20 21">
    <name type="scientific">Penstemon davidsonii</name>
    <dbReference type="NCBI Taxonomy" id="160366"/>
    <lineage>
        <taxon>Eukaryota</taxon>
        <taxon>Viridiplantae</taxon>
        <taxon>Streptophyta</taxon>
        <taxon>Embryophyta</taxon>
        <taxon>Tracheophyta</taxon>
        <taxon>Spermatophyta</taxon>
        <taxon>Magnoliopsida</taxon>
        <taxon>eudicotyledons</taxon>
        <taxon>Gunneridae</taxon>
        <taxon>Pentapetalae</taxon>
        <taxon>asterids</taxon>
        <taxon>lamiids</taxon>
        <taxon>Lamiales</taxon>
        <taxon>Plantaginaceae</taxon>
        <taxon>Cheloneae</taxon>
        <taxon>Penstemon</taxon>
    </lineage>
</organism>
<feature type="transmembrane region" description="Helical" evidence="16">
    <location>
        <begin position="354"/>
        <end position="376"/>
    </location>
</feature>
<dbReference type="Gene3D" id="3.30.200.20">
    <property type="entry name" value="Phosphorylase Kinase, domain 1"/>
    <property type="match status" value="1"/>
</dbReference>
<comment type="subcellular location">
    <subcellularLocation>
        <location evidence="1">Membrane</location>
        <topology evidence="1">Single-pass type I membrane protein</topology>
    </subcellularLocation>
</comment>
<comment type="catalytic activity">
    <reaction evidence="11">
        <text>L-seryl-[protein] + ATP = O-phospho-L-seryl-[protein] + ADP + H(+)</text>
        <dbReference type="Rhea" id="RHEA:17989"/>
        <dbReference type="Rhea" id="RHEA-COMP:9863"/>
        <dbReference type="Rhea" id="RHEA-COMP:11604"/>
        <dbReference type="ChEBI" id="CHEBI:15378"/>
        <dbReference type="ChEBI" id="CHEBI:29999"/>
        <dbReference type="ChEBI" id="CHEBI:30616"/>
        <dbReference type="ChEBI" id="CHEBI:83421"/>
        <dbReference type="ChEBI" id="CHEBI:456216"/>
    </reaction>
</comment>
<evidence type="ECO:0000256" key="10">
    <source>
        <dbReference type="ARBA" id="ARBA00023180"/>
    </source>
</evidence>
<dbReference type="PANTHER" id="PTHR27005:SF283">
    <property type="entry name" value="OS02G0633066 PROTEIN"/>
    <property type="match status" value="1"/>
</dbReference>
<dbReference type="InterPro" id="IPR001881">
    <property type="entry name" value="EGF-like_Ca-bd_dom"/>
</dbReference>
<comment type="caution">
    <text evidence="13">Lacks conserved residue(s) required for the propagation of feature annotation.</text>
</comment>
<evidence type="ECO:0000256" key="15">
    <source>
        <dbReference type="SAM" id="MobiDB-lite"/>
    </source>
</evidence>
<comment type="catalytic activity">
    <reaction evidence="12">
        <text>L-threonyl-[protein] + ATP = O-phospho-L-threonyl-[protein] + ADP + H(+)</text>
        <dbReference type="Rhea" id="RHEA:46608"/>
        <dbReference type="Rhea" id="RHEA-COMP:11060"/>
        <dbReference type="Rhea" id="RHEA-COMP:11605"/>
        <dbReference type="ChEBI" id="CHEBI:15378"/>
        <dbReference type="ChEBI" id="CHEBI:30013"/>
        <dbReference type="ChEBI" id="CHEBI:30616"/>
        <dbReference type="ChEBI" id="CHEBI:61977"/>
        <dbReference type="ChEBI" id="CHEBI:456216"/>
    </reaction>
</comment>
<evidence type="ECO:0000256" key="4">
    <source>
        <dbReference type="ARBA" id="ARBA00022679"/>
    </source>
</evidence>
<feature type="domain" description="Protein kinase" evidence="18">
    <location>
        <begin position="426"/>
        <end position="708"/>
    </location>
</feature>
<dbReference type="CDD" id="cd14066">
    <property type="entry name" value="STKc_IRAK"/>
    <property type="match status" value="1"/>
</dbReference>
<evidence type="ECO:0000256" key="7">
    <source>
        <dbReference type="ARBA" id="ARBA00022777"/>
    </source>
</evidence>
<dbReference type="InterPro" id="IPR011009">
    <property type="entry name" value="Kinase-like_dom_sf"/>
</dbReference>
<keyword evidence="3 13" id="KW-0245">EGF-like domain</keyword>
<dbReference type="PROSITE" id="PS01187">
    <property type="entry name" value="EGF_CA"/>
    <property type="match status" value="1"/>
</dbReference>
<evidence type="ECO:0000259" key="18">
    <source>
        <dbReference type="PROSITE" id="PS50011"/>
    </source>
</evidence>
<dbReference type="InterPro" id="IPR008271">
    <property type="entry name" value="Ser/Thr_kinase_AS"/>
</dbReference>
<feature type="chain" id="PRO_5047521037" evidence="17">
    <location>
        <begin position="24"/>
        <end position="762"/>
    </location>
</feature>
<evidence type="ECO:0000313" key="21">
    <source>
        <dbReference type="Proteomes" id="UP001291926"/>
    </source>
</evidence>
<keyword evidence="4" id="KW-0808">Transferase</keyword>
<dbReference type="InterPro" id="IPR000152">
    <property type="entry name" value="EGF-type_Asp/Asn_hydroxyl_site"/>
</dbReference>
<evidence type="ECO:0000256" key="9">
    <source>
        <dbReference type="ARBA" id="ARBA00023157"/>
    </source>
</evidence>
<evidence type="ECO:0000256" key="17">
    <source>
        <dbReference type="SAM" id="SignalP"/>
    </source>
</evidence>
<keyword evidence="8 14" id="KW-0067">ATP-binding</keyword>
<dbReference type="PROSITE" id="PS00107">
    <property type="entry name" value="PROTEIN_KINASE_ATP"/>
    <property type="match status" value="1"/>
</dbReference>
<keyword evidence="16" id="KW-0812">Transmembrane</keyword>
<dbReference type="SMART" id="SM00179">
    <property type="entry name" value="EGF_CA"/>
    <property type="match status" value="2"/>
</dbReference>
<evidence type="ECO:0000256" key="14">
    <source>
        <dbReference type="PROSITE-ProRule" id="PRU10141"/>
    </source>
</evidence>
<evidence type="ECO:0000256" key="5">
    <source>
        <dbReference type="ARBA" id="ARBA00022729"/>
    </source>
</evidence>
<reference evidence="20 21" key="1">
    <citation type="journal article" date="2023" name="bioRxiv">
        <title>Genome report: Whole genome sequence and annotation of Penstemon davidsonii.</title>
        <authorList>
            <person name="Ostevik K.L."/>
            <person name="Alabady M."/>
            <person name="Zhang M."/>
            <person name="Rausher M.D."/>
        </authorList>
    </citation>
    <scope>NUCLEOTIDE SEQUENCE [LARGE SCALE GENOMIC DNA]</scope>
    <source>
        <strain evidence="20">DNT005</strain>
        <tissue evidence="20">Whole leaf</tissue>
    </source>
</reference>
<evidence type="ECO:0000256" key="11">
    <source>
        <dbReference type="ARBA" id="ARBA00047558"/>
    </source>
</evidence>
<evidence type="ECO:0000256" key="1">
    <source>
        <dbReference type="ARBA" id="ARBA00004479"/>
    </source>
</evidence>
<keyword evidence="5 17" id="KW-0732">Signal</keyword>
<dbReference type="PANTHER" id="PTHR27005">
    <property type="entry name" value="WALL-ASSOCIATED RECEPTOR KINASE-LIKE 21"/>
    <property type="match status" value="1"/>
</dbReference>
<keyword evidence="10" id="KW-0325">Glycoprotein</keyword>
<gene>
    <name evidence="20" type="ORF">RD792_010991</name>
</gene>
<keyword evidence="16" id="KW-1133">Transmembrane helix</keyword>
<evidence type="ECO:0000256" key="12">
    <source>
        <dbReference type="ARBA" id="ARBA00047951"/>
    </source>
</evidence>
<dbReference type="Pfam" id="PF00069">
    <property type="entry name" value="Pkinase"/>
    <property type="match status" value="1"/>
</dbReference>
<feature type="binding site" evidence="14">
    <location>
        <position position="455"/>
    </location>
    <ligand>
        <name>ATP</name>
        <dbReference type="ChEBI" id="CHEBI:30616"/>
    </ligand>
</feature>
<dbReference type="InterPro" id="IPR025287">
    <property type="entry name" value="WAK_GUB"/>
</dbReference>
<dbReference type="CDD" id="cd00054">
    <property type="entry name" value="EGF_CA"/>
    <property type="match status" value="1"/>
</dbReference>
<keyword evidence="7" id="KW-0418">Kinase</keyword>
<dbReference type="InterPro" id="IPR049883">
    <property type="entry name" value="NOTCH1_EGF-like"/>
</dbReference>
<dbReference type="PROSITE" id="PS00108">
    <property type="entry name" value="PROTEIN_KINASE_ST"/>
    <property type="match status" value="1"/>
</dbReference>
<dbReference type="PROSITE" id="PS50011">
    <property type="entry name" value="PROTEIN_KINASE_DOM"/>
    <property type="match status" value="1"/>
</dbReference>
<dbReference type="InterPro" id="IPR000719">
    <property type="entry name" value="Prot_kinase_dom"/>
</dbReference>
<keyword evidence="9" id="KW-1015">Disulfide bond</keyword>
<feature type="region of interest" description="Disordered" evidence="15">
    <location>
        <begin position="737"/>
        <end position="762"/>
    </location>
</feature>
<dbReference type="Proteomes" id="UP001291926">
    <property type="component" value="Unassembled WGS sequence"/>
</dbReference>
<dbReference type="PROSITE" id="PS50026">
    <property type="entry name" value="EGF_3"/>
    <property type="match status" value="1"/>
</dbReference>
<evidence type="ECO:0000256" key="3">
    <source>
        <dbReference type="ARBA" id="ARBA00022536"/>
    </source>
</evidence>
<feature type="signal peptide" evidence="17">
    <location>
        <begin position="1"/>
        <end position="23"/>
    </location>
</feature>
<keyword evidence="16" id="KW-0472">Membrane</keyword>
<dbReference type="InterPro" id="IPR000742">
    <property type="entry name" value="EGF"/>
</dbReference>
<evidence type="ECO:0000256" key="8">
    <source>
        <dbReference type="ARBA" id="ARBA00022840"/>
    </source>
</evidence>
<comment type="caution">
    <text evidence="20">The sequence shown here is derived from an EMBL/GenBank/DDBJ whole genome shotgun (WGS) entry which is preliminary data.</text>
</comment>
<dbReference type="InterPro" id="IPR045274">
    <property type="entry name" value="WAK-like"/>
</dbReference>
<dbReference type="InterPro" id="IPR018097">
    <property type="entry name" value="EGF_Ca-bd_CS"/>
</dbReference>
<dbReference type="SUPFAM" id="SSF56112">
    <property type="entry name" value="Protein kinase-like (PK-like)"/>
    <property type="match status" value="1"/>
</dbReference>
<dbReference type="EMBL" id="JAYDYQ010002534">
    <property type="protein sequence ID" value="KAK4483787.1"/>
    <property type="molecule type" value="Genomic_DNA"/>
</dbReference>
<dbReference type="Pfam" id="PF13947">
    <property type="entry name" value="GUB_WAK_bind"/>
    <property type="match status" value="1"/>
</dbReference>
<name>A0ABR0D3C2_9LAMI</name>
<proteinExistence type="predicted"/>
<dbReference type="PROSITE" id="PS00010">
    <property type="entry name" value="ASX_HYDROXYL"/>
    <property type="match status" value="1"/>
</dbReference>
<keyword evidence="21" id="KW-1185">Reference proteome</keyword>
<dbReference type="SMART" id="SM00181">
    <property type="entry name" value="EGF"/>
    <property type="match status" value="2"/>
</dbReference>
<dbReference type="SMART" id="SM00220">
    <property type="entry name" value="S_TKc"/>
    <property type="match status" value="1"/>
</dbReference>
<sequence length="762" mass="84316">MFSNSSFLYIFLLFLPFIPLAKQDTNLIAQAKTITKPNCQSKCGNLTVPYPFGIGIGTSCSISPWFDVNCNTSFNPPKPFISTRNFEILEINDNTLLIKNFVRAACYDTSGNIIRENTASINLAATPYSFSDINRYTVVGCDDFAWITASEGRNFSSGCVALCSRTEDLIEGECSGIGCCQTVIPRGLQEFNATIVNLKAVNVSSFSLCGYAFVGDPERFRFSAGDLSDPGFQNRTIDNVPVVLDWAIGTPNCSEARNSGDFACVHENSVCVDSETGLGGYRCSCTEGYQGNPYLDSGCTDINECESHPCDENGICTNTLGGFHCACKKGYVGNGIKDERGCTAVNSQFPVIKFSLGISFGFLAVIIAVTVMYFSIKKRKIMQLREKFFQQNGGALLKQQISSNETNMKSTKIFSAVELEKATNNYAEDRILGRGSYGTVYKGILHDQQVVAIKKSRVMDQSQIEQFINEVVILAQVNHRNVVKILGCCLETEVPMLVYEYVSNGTLYHHIHNNGGMPWFSWDSRLRIATEAAGALAYLHSAAAMPVIHRDVKSPNILLDEYYTAKISDFGASRLVPVDQTQISTLVQGTLGYLDPEYFNTGQLTDKSDVYSFGVVLAELMTGRKPLSKTTAEDEKSLATFFVVSIKENRLFQIVDPRVLREGSLGQIRSIGELVKRCLKLHGEERPTMKEVTMELEGLRKFSKHPWSEQDQVQEEEIGLMSEQTSDLYNVSISPDLSTGKYTEQQQSSGATPLIYPVHRPR</sequence>
<dbReference type="InterPro" id="IPR017441">
    <property type="entry name" value="Protein_kinase_ATP_BS"/>
</dbReference>
<evidence type="ECO:0000256" key="2">
    <source>
        <dbReference type="ARBA" id="ARBA00022527"/>
    </source>
</evidence>
<feature type="domain" description="EGF-like" evidence="19">
    <location>
        <begin position="301"/>
        <end position="343"/>
    </location>
</feature>
<keyword evidence="2" id="KW-0723">Serine/threonine-protein kinase</keyword>
<evidence type="ECO:0000256" key="6">
    <source>
        <dbReference type="ARBA" id="ARBA00022741"/>
    </source>
</evidence>
<evidence type="ECO:0000313" key="20">
    <source>
        <dbReference type="EMBL" id="KAK4483787.1"/>
    </source>
</evidence>
<dbReference type="Gene3D" id="1.10.510.10">
    <property type="entry name" value="Transferase(Phosphotransferase) domain 1"/>
    <property type="match status" value="1"/>
</dbReference>
<evidence type="ECO:0000256" key="16">
    <source>
        <dbReference type="SAM" id="Phobius"/>
    </source>
</evidence>
<feature type="compositionally biased region" description="Polar residues" evidence="15">
    <location>
        <begin position="737"/>
        <end position="751"/>
    </location>
</feature>
<evidence type="ECO:0000256" key="13">
    <source>
        <dbReference type="PROSITE-ProRule" id="PRU00076"/>
    </source>
</evidence>
<dbReference type="Pfam" id="PF07645">
    <property type="entry name" value="EGF_CA"/>
    <property type="match status" value="1"/>
</dbReference>
<dbReference type="SUPFAM" id="SSF57196">
    <property type="entry name" value="EGF/Laminin"/>
    <property type="match status" value="1"/>
</dbReference>
<dbReference type="Gene3D" id="2.10.25.10">
    <property type="entry name" value="Laminin"/>
    <property type="match status" value="2"/>
</dbReference>
<accession>A0ABR0D3C2</accession>